<dbReference type="GO" id="GO:0005886">
    <property type="term" value="C:plasma membrane"/>
    <property type="evidence" value="ECO:0007669"/>
    <property type="project" value="UniProtKB-SubCell"/>
</dbReference>
<dbReference type="AlphaFoldDB" id="A0A6G8Q0Z3"/>
<dbReference type="Pfam" id="PF09335">
    <property type="entry name" value="VTT_dom"/>
    <property type="match status" value="1"/>
</dbReference>
<evidence type="ECO:0000256" key="3">
    <source>
        <dbReference type="ARBA" id="ARBA00022475"/>
    </source>
</evidence>
<evidence type="ECO:0000313" key="10">
    <source>
        <dbReference type="Proteomes" id="UP000502706"/>
    </source>
</evidence>
<keyword evidence="4 7" id="KW-0812">Transmembrane</keyword>
<feature type="transmembrane region" description="Helical" evidence="7">
    <location>
        <begin position="198"/>
        <end position="221"/>
    </location>
</feature>
<evidence type="ECO:0000256" key="7">
    <source>
        <dbReference type="RuleBase" id="RU366058"/>
    </source>
</evidence>
<accession>A0A6G8Q0Z3</accession>
<comment type="subcellular location">
    <subcellularLocation>
        <location evidence="1 7">Cell membrane</location>
        <topology evidence="1 7">Multi-pass membrane protein</topology>
    </subcellularLocation>
</comment>
<organism evidence="9 10">
    <name type="scientific">Rubrobacter marinus</name>
    <dbReference type="NCBI Taxonomy" id="2653852"/>
    <lineage>
        <taxon>Bacteria</taxon>
        <taxon>Bacillati</taxon>
        <taxon>Actinomycetota</taxon>
        <taxon>Rubrobacteria</taxon>
        <taxon>Rubrobacterales</taxon>
        <taxon>Rubrobacteraceae</taxon>
        <taxon>Rubrobacter</taxon>
    </lineage>
</organism>
<keyword evidence="6 7" id="KW-0472">Membrane</keyword>
<feature type="transmembrane region" description="Helical" evidence="7">
    <location>
        <begin position="227"/>
        <end position="245"/>
    </location>
</feature>
<dbReference type="PANTHER" id="PTHR12677">
    <property type="entry name" value="GOLGI APPARATUS MEMBRANE PROTEIN TVP38-RELATED"/>
    <property type="match status" value="1"/>
</dbReference>
<sequence>MAKTMVGRGGPAFGASAGRWLVGVLAVAGTLLLAYVLSPGLRADFGGLVAPLGGLAASLGGMATLLAGTYATIIEDVILSFGASAPIVFFSVMVAQVFVAPIPSAPVTLTGAIAFGVWEGFALSLAGSVVGSVLAFLAVRRWGEPLVARLVGREVHDRYAARLDVKGWWLFAVLLVPFTPDDAAVALAGISKLAFRRFLVAMVLGRIPAALMTVLLASGAVAGSTTAIVTAGLGVVALLSLGFVYRGRLEGWATHSVGDGQALVDPVEASRAGDAR</sequence>
<dbReference type="EMBL" id="CP045121">
    <property type="protein sequence ID" value="QIN80133.1"/>
    <property type="molecule type" value="Genomic_DNA"/>
</dbReference>
<dbReference type="Proteomes" id="UP000502706">
    <property type="component" value="Chromosome"/>
</dbReference>
<evidence type="ECO:0000256" key="6">
    <source>
        <dbReference type="ARBA" id="ARBA00023136"/>
    </source>
</evidence>
<dbReference type="PANTHER" id="PTHR12677:SF59">
    <property type="entry name" value="GOLGI APPARATUS MEMBRANE PROTEIN TVP38-RELATED"/>
    <property type="match status" value="1"/>
</dbReference>
<keyword evidence="3 7" id="KW-1003">Cell membrane</keyword>
<dbReference type="InterPro" id="IPR032816">
    <property type="entry name" value="VTT_dom"/>
</dbReference>
<evidence type="ECO:0000256" key="1">
    <source>
        <dbReference type="ARBA" id="ARBA00004651"/>
    </source>
</evidence>
<evidence type="ECO:0000256" key="5">
    <source>
        <dbReference type="ARBA" id="ARBA00022989"/>
    </source>
</evidence>
<dbReference type="KEGG" id="rmar:GBA65_18210"/>
<feature type="transmembrane region" description="Helical" evidence="7">
    <location>
        <begin position="112"/>
        <end position="139"/>
    </location>
</feature>
<protein>
    <recommendedName>
        <fullName evidence="7">TVP38/TMEM64 family membrane protein</fullName>
    </recommendedName>
</protein>
<evidence type="ECO:0000256" key="2">
    <source>
        <dbReference type="ARBA" id="ARBA00008640"/>
    </source>
</evidence>
<gene>
    <name evidence="9" type="ORF">GBA65_18210</name>
</gene>
<evidence type="ECO:0000259" key="8">
    <source>
        <dbReference type="Pfam" id="PF09335"/>
    </source>
</evidence>
<reference evidence="9 10" key="1">
    <citation type="submission" date="2019-10" db="EMBL/GenBank/DDBJ databases">
        <title>Rubrobacter sp nov SCSIO 52915 isolated from a deep-sea sediment in the South China Sea.</title>
        <authorList>
            <person name="Chen R.W."/>
        </authorList>
    </citation>
    <scope>NUCLEOTIDE SEQUENCE [LARGE SCALE GENOMIC DNA]</scope>
    <source>
        <strain evidence="9 10">SCSIO 52915</strain>
    </source>
</reference>
<feature type="transmembrane region" description="Helical" evidence="7">
    <location>
        <begin position="77"/>
        <end position="100"/>
    </location>
</feature>
<name>A0A6G8Q0Z3_9ACTN</name>
<dbReference type="RefSeq" id="WP_166397809.1">
    <property type="nucleotide sequence ID" value="NZ_CP045121.1"/>
</dbReference>
<keyword evidence="5 7" id="KW-1133">Transmembrane helix</keyword>
<dbReference type="InterPro" id="IPR015414">
    <property type="entry name" value="TMEM64"/>
</dbReference>
<proteinExistence type="inferred from homology"/>
<feature type="domain" description="VTT" evidence="8">
    <location>
        <begin position="102"/>
        <end position="216"/>
    </location>
</feature>
<feature type="transmembrane region" description="Helical" evidence="7">
    <location>
        <begin position="20"/>
        <end position="37"/>
    </location>
</feature>
<evidence type="ECO:0000256" key="4">
    <source>
        <dbReference type="ARBA" id="ARBA00022692"/>
    </source>
</evidence>
<evidence type="ECO:0000313" key="9">
    <source>
        <dbReference type="EMBL" id="QIN80133.1"/>
    </source>
</evidence>
<comment type="similarity">
    <text evidence="2 7">Belongs to the TVP38/TMEM64 family.</text>
</comment>
<feature type="transmembrane region" description="Helical" evidence="7">
    <location>
        <begin position="49"/>
        <end position="71"/>
    </location>
</feature>
<keyword evidence="10" id="KW-1185">Reference proteome</keyword>